<name>A0A4R8W0L5_9MICO</name>
<gene>
    <name evidence="3" type="ORF">E3O32_16230</name>
</gene>
<sequence>MRYMILIHSNNIAETAWADGEKAALDLTHGAVVGELIASRELVDTNELDVEDVTVIGHHNGEPVATRGPFTEGTEWIGGYYIVDVVDRERAVEIAGRFTENRYSPIEIRRVVHTPPTS</sequence>
<dbReference type="SUPFAM" id="SSF54909">
    <property type="entry name" value="Dimeric alpha+beta barrel"/>
    <property type="match status" value="1"/>
</dbReference>
<reference evidence="3 4" key="1">
    <citation type="submission" date="2019-03" db="EMBL/GenBank/DDBJ databases">
        <title>Genomics of glacier-inhabiting Cryobacterium strains.</title>
        <authorList>
            <person name="Liu Q."/>
            <person name="Xin Y.-H."/>
        </authorList>
    </citation>
    <scope>NUCLEOTIDE SEQUENCE [LARGE SCALE GENOMIC DNA]</scope>
    <source>
        <strain evidence="3 4">RHLT2-21</strain>
    </source>
</reference>
<comment type="caution">
    <text evidence="3">The sequence shown here is derived from an EMBL/GenBank/DDBJ whole genome shotgun (WGS) entry which is preliminary data.</text>
</comment>
<dbReference type="Gene3D" id="3.30.70.1060">
    <property type="entry name" value="Dimeric alpha+beta barrel"/>
    <property type="match status" value="1"/>
</dbReference>
<organism evidence="3 4">
    <name type="scientific">Cryobacterium mannosilyticum</name>
    <dbReference type="NCBI Taxonomy" id="1259190"/>
    <lineage>
        <taxon>Bacteria</taxon>
        <taxon>Bacillati</taxon>
        <taxon>Actinomycetota</taxon>
        <taxon>Actinomycetes</taxon>
        <taxon>Micrococcales</taxon>
        <taxon>Microbacteriaceae</taxon>
        <taxon>Cryobacterium</taxon>
    </lineage>
</organism>
<dbReference type="Proteomes" id="UP000297643">
    <property type="component" value="Unassembled WGS sequence"/>
</dbReference>
<accession>A0A4R8W0L5</accession>
<evidence type="ECO:0000313" key="4">
    <source>
        <dbReference type="Proteomes" id="UP000297643"/>
    </source>
</evidence>
<evidence type="ECO:0000256" key="1">
    <source>
        <dbReference type="ARBA" id="ARBA00007689"/>
    </source>
</evidence>
<protein>
    <submittedName>
        <fullName evidence="3">YciI family protein</fullName>
    </submittedName>
</protein>
<dbReference type="PANTHER" id="PTHR35174">
    <property type="entry name" value="BLL7171 PROTEIN-RELATED"/>
    <property type="match status" value="1"/>
</dbReference>
<proteinExistence type="inferred from homology"/>
<keyword evidence="4" id="KW-1185">Reference proteome</keyword>
<comment type="similarity">
    <text evidence="1">Belongs to the YciI family.</text>
</comment>
<evidence type="ECO:0000313" key="3">
    <source>
        <dbReference type="EMBL" id="TFB99981.1"/>
    </source>
</evidence>
<dbReference type="AlphaFoldDB" id="A0A4R8W0L5"/>
<dbReference type="Pfam" id="PF03795">
    <property type="entry name" value="YCII"/>
    <property type="match status" value="1"/>
</dbReference>
<dbReference type="PANTHER" id="PTHR35174:SF3">
    <property type="entry name" value="BLL7171 PROTEIN"/>
    <property type="match status" value="1"/>
</dbReference>
<dbReference type="InterPro" id="IPR005545">
    <property type="entry name" value="YCII"/>
</dbReference>
<dbReference type="EMBL" id="SOFM01000049">
    <property type="protein sequence ID" value="TFB99981.1"/>
    <property type="molecule type" value="Genomic_DNA"/>
</dbReference>
<evidence type="ECO:0000259" key="2">
    <source>
        <dbReference type="Pfam" id="PF03795"/>
    </source>
</evidence>
<dbReference type="InterPro" id="IPR011008">
    <property type="entry name" value="Dimeric_a/b-barrel"/>
</dbReference>
<feature type="domain" description="YCII-related" evidence="2">
    <location>
        <begin position="1"/>
        <end position="111"/>
    </location>
</feature>